<name>A0ABY4HQG7_9FLAO</name>
<keyword evidence="2 5" id="KW-0812">Transmembrane</keyword>
<dbReference type="PANTHER" id="PTHR37422">
    <property type="entry name" value="TEICHURONIC ACID BIOSYNTHESIS PROTEIN TUAE"/>
    <property type="match status" value="1"/>
</dbReference>
<evidence type="ECO:0000256" key="5">
    <source>
        <dbReference type="SAM" id="Phobius"/>
    </source>
</evidence>
<reference evidence="7" key="1">
    <citation type="submission" date="2021-12" db="EMBL/GenBank/DDBJ databases">
        <authorList>
            <person name="Cha I.-T."/>
            <person name="Lee K.-E."/>
            <person name="Park S.-J."/>
        </authorList>
    </citation>
    <scope>NUCLEOTIDE SEQUENCE</scope>
    <source>
        <strain evidence="7">YSM-43</strain>
    </source>
</reference>
<feature type="transmembrane region" description="Helical" evidence="5">
    <location>
        <begin position="12"/>
        <end position="41"/>
    </location>
</feature>
<keyword evidence="8" id="KW-1185">Reference proteome</keyword>
<evidence type="ECO:0000259" key="6">
    <source>
        <dbReference type="Pfam" id="PF04932"/>
    </source>
</evidence>
<evidence type="ECO:0000256" key="2">
    <source>
        <dbReference type="ARBA" id="ARBA00022692"/>
    </source>
</evidence>
<accession>A0ABY4HQG7</accession>
<feature type="transmembrane region" description="Helical" evidence="5">
    <location>
        <begin position="53"/>
        <end position="72"/>
    </location>
</feature>
<keyword evidence="7" id="KW-0436">Ligase</keyword>
<feature type="transmembrane region" description="Helical" evidence="5">
    <location>
        <begin position="84"/>
        <end position="101"/>
    </location>
</feature>
<reference evidence="7" key="2">
    <citation type="submission" date="2022-04" db="EMBL/GenBank/DDBJ databases">
        <title>Complete Genome Sequence of Flavobacterium sediminilitoris YSM-43, Isolated from a Tidal Sediment.</title>
        <authorList>
            <person name="Lee P.A."/>
        </authorList>
    </citation>
    <scope>NUCLEOTIDE SEQUENCE</scope>
    <source>
        <strain evidence="7">YSM-43</strain>
    </source>
</reference>
<dbReference type="Proteomes" id="UP000830454">
    <property type="component" value="Chromosome"/>
</dbReference>
<dbReference type="InterPro" id="IPR051533">
    <property type="entry name" value="WaaL-like"/>
</dbReference>
<evidence type="ECO:0000256" key="1">
    <source>
        <dbReference type="ARBA" id="ARBA00004141"/>
    </source>
</evidence>
<feature type="transmembrane region" description="Helical" evidence="5">
    <location>
        <begin position="405"/>
        <end position="424"/>
    </location>
</feature>
<evidence type="ECO:0000313" key="7">
    <source>
        <dbReference type="EMBL" id="UOX34938.1"/>
    </source>
</evidence>
<proteinExistence type="predicted"/>
<keyword evidence="4 5" id="KW-0472">Membrane</keyword>
<gene>
    <name evidence="7" type="ORF">LXD69_05355</name>
</gene>
<feature type="domain" description="O-antigen ligase-related" evidence="6">
    <location>
        <begin position="198"/>
        <end position="364"/>
    </location>
</feature>
<protein>
    <submittedName>
        <fullName evidence="7">O-antigen ligase family protein</fullName>
    </submittedName>
</protein>
<dbReference type="EMBL" id="CP090145">
    <property type="protein sequence ID" value="UOX34938.1"/>
    <property type="molecule type" value="Genomic_DNA"/>
</dbReference>
<evidence type="ECO:0000256" key="4">
    <source>
        <dbReference type="ARBA" id="ARBA00023136"/>
    </source>
</evidence>
<organism evidence="7 8">
    <name type="scientific">Flavobacterium sediminilitoris</name>
    <dbReference type="NCBI Taxonomy" id="2024526"/>
    <lineage>
        <taxon>Bacteria</taxon>
        <taxon>Pseudomonadati</taxon>
        <taxon>Bacteroidota</taxon>
        <taxon>Flavobacteriia</taxon>
        <taxon>Flavobacteriales</taxon>
        <taxon>Flavobacteriaceae</taxon>
        <taxon>Flavobacterium</taxon>
    </lineage>
</organism>
<feature type="transmembrane region" description="Helical" evidence="5">
    <location>
        <begin position="162"/>
        <end position="183"/>
    </location>
</feature>
<feature type="transmembrane region" description="Helical" evidence="5">
    <location>
        <begin position="352"/>
        <end position="369"/>
    </location>
</feature>
<dbReference type="PANTHER" id="PTHR37422:SF17">
    <property type="entry name" value="O-ANTIGEN LIGASE"/>
    <property type="match status" value="1"/>
</dbReference>
<feature type="transmembrane region" description="Helical" evidence="5">
    <location>
        <begin position="239"/>
        <end position="258"/>
    </location>
</feature>
<dbReference type="Pfam" id="PF04932">
    <property type="entry name" value="Wzy_C"/>
    <property type="match status" value="1"/>
</dbReference>
<feature type="transmembrane region" description="Helical" evidence="5">
    <location>
        <begin position="113"/>
        <end position="132"/>
    </location>
</feature>
<feature type="transmembrane region" description="Helical" evidence="5">
    <location>
        <begin position="376"/>
        <end position="393"/>
    </location>
</feature>
<feature type="transmembrane region" description="Helical" evidence="5">
    <location>
        <begin position="203"/>
        <end position="227"/>
    </location>
</feature>
<evidence type="ECO:0000256" key="3">
    <source>
        <dbReference type="ARBA" id="ARBA00022989"/>
    </source>
</evidence>
<evidence type="ECO:0000313" key="8">
    <source>
        <dbReference type="Proteomes" id="UP000830454"/>
    </source>
</evidence>
<sequence>MKISEKKFNRIYNFLLLIVSIALPFGKLSNFAIILFVSFNLIFFKRPELNKQIWKIALLMLIPLLLEVMFFWNNDELDRGIKSLLKYISLLVFAFFIIGHYKRVNVNLLLRRYAVSMTIILLLLEIRFVIVFQEYMQKYLNGIDLWEVGYVFTQSFKVHAPAINFQLVFVACVNLYFLIQTFIRKSSIKKKIINLSLVLVASMHVLVVNTRVSLLCLLLCFMVMIFYEIKKKLNFKKALFATFGVLLMLLTIITITVYSNPFMIEKYTTFTFSNLDKVGKLDEMEHPEIYAYNGLVNRLSIWKSALELANENCLVGVGASDANQDLIKYFKDTNQFFLAKYEFATHNQYLNYYLKFGFIGLILTVCYILGQFYLGITLKNGLIIAFALLFSISNLTDDFLNRFDGIGFSGFFYSIFIVMHLKWYSNKLISSD</sequence>
<comment type="subcellular location">
    <subcellularLocation>
        <location evidence="1">Membrane</location>
        <topology evidence="1">Multi-pass membrane protein</topology>
    </subcellularLocation>
</comment>
<dbReference type="RefSeq" id="WP_246918040.1">
    <property type="nucleotide sequence ID" value="NZ_CP090145.1"/>
</dbReference>
<dbReference type="GO" id="GO:0016874">
    <property type="term" value="F:ligase activity"/>
    <property type="evidence" value="ECO:0007669"/>
    <property type="project" value="UniProtKB-KW"/>
</dbReference>
<dbReference type="InterPro" id="IPR007016">
    <property type="entry name" value="O-antigen_ligase-rel_domated"/>
</dbReference>
<keyword evidence="3 5" id="KW-1133">Transmembrane helix</keyword>